<feature type="transmembrane region" description="Helical" evidence="1">
    <location>
        <begin position="69"/>
        <end position="88"/>
    </location>
</feature>
<proteinExistence type="predicted"/>
<keyword evidence="1" id="KW-0472">Membrane</keyword>
<dbReference type="STRING" id="526226.Gbro_1606"/>
<feature type="transmembrane region" description="Helical" evidence="1">
    <location>
        <begin position="17"/>
        <end position="39"/>
    </location>
</feature>
<feature type="transmembrane region" description="Helical" evidence="1">
    <location>
        <begin position="413"/>
        <end position="431"/>
    </location>
</feature>
<reference evidence="3" key="1">
    <citation type="submission" date="2009-10" db="EMBL/GenBank/DDBJ databases">
        <title>The complete chromosome of Gordonia bronchialis DSM 43247.</title>
        <authorList>
            <consortium name="US DOE Joint Genome Institute (JGI-PGF)"/>
            <person name="Lucas S."/>
            <person name="Copeland A."/>
            <person name="Lapidus A."/>
            <person name="Glavina del Rio T."/>
            <person name="Dalin E."/>
            <person name="Tice H."/>
            <person name="Bruce D."/>
            <person name="Goodwin L."/>
            <person name="Pitluck S."/>
            <person name="Kyrpides N."/>
            <person name="Mavromatis K."/>
            <person name="Ivanova N."/>
            <person name="Ovchinnikova G."/>
            <person name="Saunders E."/>
            <person name="Brettin T."/>
            <person name="Detter J.C."/>
            <person name="Han C."/>
            <person name="Larimer F."/>
            <person name="Land M."/>
            <person name="Hauser L."/>
            <person name="Markowitz V."/>
            <person name="Cheng J.-F."/>
            <person name="Hugenholtz P."/>
            <person name="Woyke T."/>
            <person name="Wu D."/>
            <person name="Jando M."/>
            <person name="Schneider S."/>
            <person name="Goeker M."/>
            <person name="Klenk H.-P."/>
            <person name="Eisen J.A."/>
        </authorList>
    </citation>
    <scope>NUCLEOTIDE SEQUENCE [LARGE SCALE GENOMIC DNA]</scope>
    <source>
        <strain evidence="3">ATCC 25592 / DSM 43247 / BCRC 13721 / JCM 3198 / KCTC 3076 / NBRC 16047 / NCTC 10667</strain>
    </source>
</reference>
<feature type="transmembrane region" description="Helical" evidence="1">
    <location>
        <begin position="316"/>
        <end position="337"/>
    </location>
</feature>
<dbReference type="AlphaFoldDB" id="D0L7L5"/>
<sequence>MLLAHGIGGSTDLPIPFTYALIGGAWALTLSFVITIVVWKTPRLQPDRVARRLPAPVAALSDDSRIRGVLRLLAVALVVWVGLAAFAVSAEAGRNPLPGFLYVLVWVGLVPASLLLGPFWRVLSPWRTVHRVLFRDRPAPLTLPRWVGVWPGALGLFAFAWLELACSSNGEVWAVRTWLLAYVAVVLIGSAIFGRDWCAAADPFEVYSSLVSNLAIVGRGRDGALAWRNPLDSLGGLVPVPGIVAVVAVLLGSTAFDSFNAFPNWARFVEDSGAPQTWRTIGLLCAVGIVATTYWVSTQMVGGVTREQRRALPGRLVHSIVPIIVGYIFAHYFSYLVEKGQATLILLADPADLGWNVLGISDLSVSYVLSEHQGVLATSKMLFVLCGHVLGVIAAHDRSLRILPKGHQLSGQLGLIVVMVAYTFGGLYLLFGG</sequence>
<feature type="transmembrane region" description="Helical" evidence="1">
    <location>
        <begin position="173"/>
        <end position="193"/>
    </location>
</feature>
<evidence type="ECO:0000256" key="1">
    <source>
        <dbReference type="SAM" id="Phobius"/>
    </source>
</evidence>
<keyword evidence="1" id="KW-0812">Transmembrane</keyword>
<feature type="transmembrane region" description="Helical" evidence="1">
    <location>
        <begin position="143"/>
        <end position="161"/>
    </location>
</feature>
<dbReference type="EMBL" id="CP001802">
    <property type="protein sequence ID" value="ACY20878.1"/>
    <property type="molecule type" value="Genomic_DNA"/>
</dbReference>
<feature type="transmembrane region" description="Helical" evidence="1">
    <location>
        <begin position="100"/>
        <end position="123"/>
    </location>
</feature>
<evidence type="ECO:0008006" key="4">
    <source>
        <dbReference type="Google" id="ProtNLM"/>
    </source>
</evidence>
<feature type="transmembrane region" description="Helical" evidence="1">
    <location>
        <begin position="234"/>
        <end position="256"/>
    </location>
</feature>
<dbReference type="Proteomes" id="UP000001219">
    <property type="component" value="Chromosome"/>
</dbReference>
<evidence type="ECO:0000313" key="2">
    <source>
        <dbReference type="EMBL" id="ACY20878.1"/>
    </source>
</evidence>
<name>D0L7L5_GORB4</name>
<evidence type="ECO:0000313" key="3">
    <source>
        <dbReference type="Proteomes" id="UP000001219"/>
    </source>
</evidence>
<protein>
    <recommendedName>
        <fullName evidence="4">Fenitrothion hydrolase</fullName>
    </recommendedName>
</protein>
<dbReference type="KEGG" id="gbr:Gbro_1606"/>
<keyword evidence="3" id="KW-1185">Reference proteome</keyword>
<reference evidence="2 3" key="2">
    <citation type="journal article" date="2010" name="Stand. Genomic Sci.">
        <title>Complete genome sequence of Gordonia bronchialis type strain (3410).</title>
        <authorList>
            <person name="Ivanova N."/>
            <person name="Sikorski J."/>
            <person name="Jando M."/>
            <person name="Lapidus A."/>
            <person name="Nolan M."/>
            <person name="Lucas S."/>
            <person name="Del Rio T.G."/>
            <person name="Tice H."/>
            <person name="Copeland A."/>
            <person name="Cheng J.F."/>
            <person name="Chen F."/>
            <person name="Bruce D."/>
            <person name="Goodwin L."/>
            <person name="Pitluck S."/>
            <person name="Mavromatis K."/>
            <person name="Ovchinnikova G."/>
            <person name="Pati A."/>
            <person name="Chen A."/>
            <person name="Palaniappan K."/>
            <person name="Land M."/>
            <person name="Hauser L."/>
            <person name="Chang Y.J."/>
            <person name="Jeffries C.D."/>
            <person name="Chain P."/>
            <person name="Saunders E."/>
            <person name="Han C."/>
            <person name="Detter J.C."/>
            <person name="Brettin T."/>
            <person name="Rohde M."/>
            <person name="Goker M."/>
            <person name="Bristow J."/>
            <person name="Eisen J.A."/>
            <person name="Markowitz V."/>
            <person name="Hugenholtz P."/>
            <person name="Klenk H.P."/>
            <person name="Kyrpides N.C."/>
        </authorList>
    </citation>
    <scope>NUCLEOTIDE SEQUENCE [LARGE SCALE GENOMIC DNA]</scope>
    <source>
        <strain evidence="3">ATCC 25592 / DSM 43247 / BCRC 13721 / JCM 3198 / KCTC 3076 / NBRC 16047 / NCTC 10667</strain>
    </source>
</reference>
<dbReference type="OrthoDB" id="8168962at2"/>
<dbReference type="RefSeq" id="WP_012833446.1">
    <property type="nucleotide sequence ID" value="NC_013441.1"/>
</dbReference>
<feature type="transmembrane region" description="Helical" evidence="1">
    <location>
        <begin position="276"/>
        <end position="296"/>
    </location>
</feature>
<dbReference type="HOGENOM" id="CLU_030480_1_0_11"/>
<organism evidence="2 3">
    <name type="scientific">Gordonia bronchialis (strain ATCC 25592 / DSM 43247 / BCRC 13721 / JCM 3198 / KCTC 3076 / NBRC 16047 / NCTC 10667)</name>
    <name type="common">Rhodococcus bronchialis</name>
    <dbReference type="NCBI Taxonomy" id="526226"/>
    <lineage>
        <taxon>Bacteria</taxon>
        <taxon>Bacillati</taxon>
        <taxon>Actinomycetota</taxon>
        <taxon>Actinomycetes</taxon>
        <taxon>Mycobacteriales</taxon>
        <taxon>Gordoniaceae</taxon>
        <taxon>Gordonia</taxon>
    </lineage>
</organism>
<gene>
    <name evidence="2" type="ordered locus">Gbro_1606</name>
</gene>
<keyword evidence="1" id="KW-1133">Transmembrane helix</keyword>
<feature type="transmembrane region" description="Helical" evidence="1">
    <location>
        <begin position="374"/>
        <end position="393"/>
    </location>
</feature>
<accession>D0L7L5</accession>
<dbReference type="eggNOG" id="ENOG502Z8A4">
    <property type="taxonomic scope" value="Bacteria"/>
</dbReference>